<dbReference type="GO" id="GO:0050511">
    <property type="term" value="F:undecaprenyldiphospho-muramoylpentapeptide beta-N-acetylglucosaminyltransferase activity"/>
    <property type="evidence" value="ECO:0007669"/>
    <property type="project" value="UniProtKB-UniRule"/>
</dbReference>
<feature type="binding site" evidence="10">
    <location>
        <position position="124"/>
    </location>
    <ligand>
        <name>UDP-N-acetyl-alpha-D-glucosamine</name>
        <dbReference type="ChEBI" id="CHEBI:57705"/>
    </ligand>
</feature>
<comment type="similarity">
    <text evidence="10">Belongs to the glycosyltransferase 28 family. MurG subfamily.</text>
</comment>
<proteinExistence type="inferred from homology"/>
<feature type="binding site" evidence="10">
    <location>
        <position position="161"/>
    </location>
    <ligand>
        <name>UDP-N-acetyl-alpha-D-glucosamine</name>
        <dbReference type="ChEBI" id="CHEBI:57705"/>
    </ligand>
</feature>
<dbReference type="SUPFAM" id="SSF53756">
    <property type="entry name" value="UDP-Glycosyltransferase/glycogen phosphorylase"/>
    <property type="match status" value="1"/>
</dbReference>
<feature type="domain" description="Glycosyltransferase family 28 N-terminal" evidence="11">
    <location>
        <begin position="5"/>
        <end position="142"/>
    </location>
</feature>
<evidence type="ECO:0000259" key="11">
    <source>
        <dbReference type="Pfam" id="PF03033"/>
    </source>
</evidence>
<protein>
    <recommendedName>
        <fullName evidence="10">UDP-N-acetylglucosamine--N-acetylmuramyl-(pentapeptide) pyrophosphoryl-undecaprenol N-acetylglucosamine transferase</fullName>
        <ecNumber evidence="10">2.4.1.227</ecNumber>
    </recommendedName>
    <alternativeName>
        <fullName evidence="10">Undecaprenyl-PP-MurNAc-pentapeptide-UDPGlcNAc GlcNAc transferase</fullName>
    </alternativeName>
</protein>
<dbReference type="EC" id="2.4.1.227" evidence="10"/>
<feature type="domain" description="Glycosyl transferase family 28 C-terminal" evidence="12">
    <location>
        <begin position="182"/>
        <end position="345"/>
    </location>
</feature>
<dbReference type="PANTHER" id="PTHR21015:SF22">
    <property type="entry name" value="GLYCOSYLTRANSFERASE"/>
    <property type="match status" value="1"/>
</dbReference>
<dbReference type="GO" id="GO:0005886">
    <property type="term" value="C:plasma membrane"/>
    <property type="evidence" value="ECO:0007669"/>
    <property type="project" value="UniProtKB-SubCell"/>
</dbReference>
<feature type="binding site" evidence="10">
    <location>
        <begin position="12"/>
        <end position="14"/>
    </location>
    <ligand>
        <name>UDP-N-acetyl-alpha-D-glucosamine</name>
        <dbReference type="ChEBI" id="CHEBI:57705"/>
    </ligand>
</feature>
<evidence type="ECO:0000256" key="10">
    <source>
        <dbReference type="HAMAP-Rule" id="MF_00033"/>
    </source>
</evidence>
<evidence type="ECO:0000256" key="3">
    <source>
        <dbReference type="ARBA" id="ARBA00022676"/>
    </source>
</evidence>
<dbReference type="GO" id="GO:0051301">
    <property type="term" value="P:cell division"/>
    <property type="evidence" value="ECO:0007669"/>
    <property type="project" value="UniProtKB-KW"/>
</dbReference>
<evidence type="ECO:0000256" key="9">
    <source>
        <dbReference type="ARBA" id="ARBA00023316"/>
    </source>
</evidence>
<dbReference type="GO" id="GO:0051991">
    <property type="term" value="F:UDP-N-acetyl-D-glucosamine:N-acetylmuramoyl-L-alanyl-D-glutamyl-meso-2,6-diaminopimelyl-D-alanyl-D-alanine-diphosphoundecaprenol 4-beta-N-acetylglucosaminlytransferase activity"/>
    <property type="evidence" value="ECO:0007669"/>
    <property type="project" value="RHEA"/>
</dbReference>
<feature type="binding site" evidence="10">
    <location>
        <position position="242"/>
    </location>
    <ligand>
        <name>UDP-N-acetyl-alpha-D-glucosamine</name>
        <dbReference type="ChEBI" id="CHEBI:57705"/>
    </ligand>
</feature>
<keyword evidence="2 10" id="KW-0132">Cell division</keyword>
<dbReference type="GO" id="GO:0008360">
    <property type="term" value="P:regulation of cell shape"/>
    <property type="evidence" value="ECO:0007669"/>
    <property type="project" value="UniProtKB-KW"/>
</dbReference>
<evidence type="ECO:0000256" key="7">
    <source>
        <dbReference type="ARBA" id="ARBA00023136"/>
    </source>
</evidence>
<evidence type="ECO:0000256" key="1">
    <source>
        <dbReference type="ARBA" id="ARBA00022475"/>
    </source>
</evidence>
<comment type="caution">
    <text evidence="10">Lacks conserved residue(s) required for the propagation of feature annotation.</text>
</comment>
<keyword evidence="4 10" id="KW-0808">Transferase</keyword>
<keyword evidence="9 10" id="KW-0961">Cell wall biogenesis/degradation</keyword>
<dbReference type="InterPro" id="IPR007235">
    <property type="entry name" value="Glyco_trans_28_C"/>
</dbReference>
<evidence type="ECO:0000256" key="8">
    <source>
        <dbReference type="ARBA" id="ARBA00023306"/>
    </source>
</evidence>
<reference evidence="13" key="1">
    <citation type="submission" date="2018-10" db="EMBL/GenBank/DDBJ databases">
        <title>Acidithiobacillus sulfuriphilus sp. nov.: an extremely acidophilic sulfur-oxidizing chemolithotroph isolated from a neutral pH environment.</title>
        <authorList>
            <person name="Falagan C."/>
            <person name="Moya-Beltran A."/>
            <person name="Quatrini R."/>
            <person name="Johnson D.B."/>
        </authorList>
    </citation>
    <scope>NUCLEOTIDE SEQUENCE [LARGE SCALE GENOMIC DNA]</scope>
    <source>
        <strain evidence="13">CJ-2</strain>
    </source>
</reference>
<dbReference type="AlphaFoldDB" id="A0A3M8QNR7"/>
<dbReference type="UniPathway" id="UPA00219"/>
<evidence type="ECO:0000259" key="12">
    <source>
        <dbReference type="Pfam" id="PF04101"/>
    </source>
</evidence>
<keyword evidence="3 10" id="KW-0328">Glycosyltransferase</keyword>
<evidence type="ECO:0000256" key="4">
    <source>
        <dbReference type="ARBA" id="ARBA00022679"/>
    </source>
</evidence>
<keyword evidence="8 10" id="KW-0131">Cell cycle</keyword>
<feature type="binding site" evidence="10">
    <location>
        <position position="287"/>
    </location>
    <ligand>
        <name>UDP-N-acetyl-alpha-D-glucosamine</name>
        <dbReference type="ChEBI" id="CHEBI:57705"/>
    </ligand>
</feature>
<comment type="catalytic activity">
    <reaction evidence="10">
        <text>di-trans,octa-cis-undecaprenyl diphospho-N-acetyl-alpha-D-muramoyl-L-alanyl-D-glutamyl-meso-2,6-diaminopimeloyl-D-alanyl-D-alanine + UDP-N-acetyl-alpha-D-glucosamine = di-trans,octa-cis-undecaprenyl diphospho-[N-acetyl-alpha-D-glucosaminyl-(1-&gt;4)]-N-acetyl-alpha-D-muramoyl-L-alanyl-D-glutamyl-meso-2,6-diaminopimeloyl-D-alanyl-D-alanine + UDP + H(+)</text>
        <dbReference type="Rhea" id="RHEA:31227"/>
        <dbReference type="ChEBI" id="CHEBI:15378"/>
        <dbReference type="ChEBI" id="CHEBI:57705"/>
        <dbReference type="ChEBI" id="CHEBI:58223"/>
        <dbReference type="ChEBI" id="CHEBI:61387"/>
        <dbReference type="ChEBI" id="CHEBI:61388"/>
        <dbReference type="EC" id="2.4.1.227"/>
    </reaction>
</comment>
<dbReference type="GO" id="GO:0005975">
    <property type="term" value="P:carbohydrate metabolic process"/>
    <property type="evidence" value="ECO:0007669"/>
    <property type="project" value="InterPro"/>
</dbReference>
<organism evidence="13">
    <name type="scientific">Acidithiobacillus sulfuriphilus</name>
    <dbReference type="NCBI Taxonomy" id="1867749"/>
    <lineage>
        <taxon>Bacteria</taxon>
        <taxon>Pseudomonadati</taxon>
        <taxon>Pseudomonadota</taxon>
        <taxon>Acidithiobacillia</taxon>
        <taxon>Acidithiobacillales</taxon>
        <taxon>Acidithiobacillaceae</taxon>
        <taxon>Acidithiobacillus</taxon>
    </lineage>
</organism>
<dbReference type="Gene3D" id="3.40.50.2000">
    <property type="entry name" value="Glycogen Phosphorylase B"/>
    <property type="match status" value="2"/>
</dbReference>
<dbReference type="Pfam" id="PF04101">
    <property type="entry name" value="Glyco_tran_28_C"/>
    <property type="match status" value="1"/>
</dbReference>
<gene>
    <name evidence="10 13" type="primary">murG</name>
    <name evidence="13" type="ORF">EC580_13875</name>
</gene>
<dbReference type="NCBIfam" id="TIGR01133">
    <property type="entry name" value="murG"/>
    <property type="match status" value="1"/>
</dbReference>
<dbReference type="InterPro" id="IPR004276">
    <property type="entry name" value="GlycoTrans_28_N"/>
</dbReference>
<evidence type="ECO:0000256" key="5">
    <source>
        <dbReference type="ARBA" id="ARBA00022960"/>
    </source>
</evidence>
<evidence type="ECO:0000313" key="13">
    <source>
        <dbReference type="EMBL" id="RNF57875.1"/>
    </source>
</evidence>
<accession>A0A3M8QNR7</accession>
<name>A0A3M8QNR7_9PROT</name>
<dbReference type="EMBL" id="RIZI01000194">
    <property type="protein sequence ID" value="RNF57875.1"/>
    <property type="molecule type" value="Genomic_DNA"/>
</dbReference>
<feature type="binding site" evidence="10">
    <location>
        <position position="188"/>
    </location>
    <ligand>
        <name>UDP-N-acetyl-alpha-D-glucosamine</name>
        <dbReference type="ChEBI" id="CHEBI:57705"/>
    </ligand>
</feature>
<comment type="caution">
    <text evidence="13">The sequence shown here is derived from an EMBL/GenBank/DDBJ whole genome shotgun (WGS) entry which is preliminary data.</text>
</comment>
<keyword evidence="6 10" id="KW-0573">Peptidoglycan synthesis</keyword>
<dbReference type="OrthoDB" id="9808936at2"/>
<keyword evidence="7 10" id="KW-0472">Membrane</keyword>
<evidence type="ECO:0000256" key="6">
    <source>
        <dbReference type="ARBA" id="ARBA00022984"/>
    </source>
</evidence>
<keyword evidence="5 10" id="KW-0133">Cell shape</keyword>
<dbReference type="Pfam" id="PF03033">
    <property type="entry name" value="Glyco_transf_28"/>
    <property type="match status" value="1"/>
</dbReference>
<keyword evidence="1 10" id="KW-1003">Cell membrane</keyword>
<sequence>MAERVVIAAGGTGGHVFPALAVAGELRARGVSVDFIGTAAGMEAALVPEHGFPLHTLQMRGLRGKGLGRWLQAPWRVWRAVLQARRILRRQQTQAVLGMGGYVAAPVGLAAWSLGLPLCLHEQNAVAGLSNRLLAPLARRIFLGFPEAGLRRGEWVGNPVRAEIAALPEPRQRMGHGGPVRLLIMGGSQGAKVLNEIVIAALQALPMAERPEIWHQAGRDHTQTVATRYAEAGIPARVEAFIGDMAGALAWADLAVCRAGAATVAELAAAGLGAVLIPYPFAVDDHQAANARFLEKAGAAVMLRQGGLDGAGLLAVLTPLLAEGEKRLAWAEAARASAKVDAAAQVAAACAEMTGCRYA</sequence>
<comment type="pathway">
    <text evidence="10">Cell wall biogenesis; peptidoglycan biosynthesis.</text>
</comment>
<dbReference type="PANTHER" id="PTHR21015">
    <property type="entry name" value="UDP-N-ACETYLGLUCOSAMINE--N-ACETYLMURAMYL-(PENTAPEPTIDE) PYROPHOSPHORYL-UNDECAPRENOL N-ACETYLGLUCOSAMINE TRANSFERASE 1"/>
    <property type="match status" value="1"/>
</dbReference>
<dbReference type="GO" id="GO:0071555">
    <property type="term" value="P:cell wall organization"/>
    <property type="evidence" value="ECO:0007669"/>
    <property type="project" value="UniProtKB-KW"/>
</dbReference>
<dbReference type="HAMAP" id="MF_00033">
    <property type="entry name" value="MurG"/>
    <property type="match status" value="1"/>
</dbReference>
<dbReference type="GO" id="GO:0009252">
    <property type="term" value="P:peptidoglycan biosynthetic process"/>
    <property type="evidence" value="ECO:0007669"/>
    <property type="project" value="UniProtKB-UniRule"/>
</dbReference>
<comment type="function">
    <text evidence="10">Cell wall formation. Catalyzes the transfer of a GlcNAc subunit on undecaprenyl-pyrophosphoryl-MurNAc-pentapeptide (lipid intermediate I) to form undecaprenyl-pyrophosphoryl-MurNAc-(pentapeptide)GlcNAc (lipid intermediate II).</text>
</comment>
<comment type="subcellular location">
    <subcellularLocation>
        <location evidence="10">Cell membrane</location>
        <topology evidence="10">Peripheral membrane protein</topology>
        <orientation evidence="10">Cytoplasmic side</orientation>
    </subcellularLocation>
</comment>
<dbReference type="CDD" id="cd03785">
    <property type="entry name" value="GT28_MurG"/>
    <property type="match status" value="1"/>
</dbReference>
<evidence type="ECO:0000256" key="2">
    <source>
        <dbReference type="ARBA" id="ARBA00022618"/>
    </source>
</evidence>
<dbReference type="RefSeq" id="WP_123106066.1">
    <property type="nucleotide sequence ID" value="NZ_CP127527.1"/>
</dbReference>
<dbReference type="InterPro" id="IPR006009">
    <property type="entry name" value="GlcNAc_MurG"/>
</dbReference>